<dbReference type="SUPFAM" id="SSF64182">
    <property type="entry name" value="DHH phosphoesterases"/>
    <property type="match status" value="1"/>
</dbReference>
<dbReference type="GO" id="GO:0003676">
    <property type="term" value="F:nucleic acid binding"/>
    <property type="evidence" value="ECO:0007669"/>
    <property type="project" value="InterPro"/>
</dbReference>
<dbReference type="Gene3D" id="3.10.310.30">
    <property type="match status" value="1"/>
</dbReference>
<evidence type="ECO:0000313" key="3">
    <source>
        <dbReference type="Proteomes" id="UP000320791"/>
    </source>
</evidence>
<accession>A0A5C5ULM1</accession>
<comment type="caution">
    <text evidence="2">The sequence shown here is derived from an EMBL/GenBank/DDBJ whole genome shotgun (WGS) entry which is preliminary data.</text>
</comment>
<dbReference type="InterPro" id="IPR038763">
    <property type="entry name" value="DHH_sf"/>
</dbReference>
<dbReference type="GO" id="GO:0006793">
    <property type="term" value="P:phosphorus metabolic process"/>
    <property type="evidence" value="ECO:0007669"/>
    <property type="project" value="UniProtKB-ARBA"/>
</dbReference>
<dbReference type="Gene3D" id="3.90.1640.10">
    <property type="entry name" value="inorganic pyrophosphatase (n-terminal core)"/>
    <property type="match status" value="1"/>
</dbReference>
<dbReference type="InterPro" id="IPR051319">
    <property type="entry name" value="Oligoribo/pAp-PDE_c-di-AMP_PDE"/>
</dbReference>
<dbReference type="PANTHER" id="PTHR47618">
    <property type="entry name" value="BIFUNCTIONAL OLIGORIBONUCLEASE AND PAP PHOSPHATASE NRNA"/>
    <property type="match status" value="1"/>
</dbReference>
<dbReference type="InterPro" id="IPR001736">
    <property type="entry name" value="PLipase_D/transphosphatidylase"/>
</dbReference>
<keyword evidence="3" id="KW-1185">Reference proteome</keyword>
<dbReference type="Pfam" id="PF02272">
    <property type="entry name" value="DHHA1"/>
    <property type="match status" value="1"/>
</dbReference>
<dbReference type="Pfam" id="PF01368">
    <property type="entry name" value="DHH"/>
    <property type="match status" value="1"/>
</dbReference>
<organism evidence="2 3">
    <name type="scientific">Corynebacterium canis</name>
    <dbReference type="NCBI Taxonomy" id="679663"/>
    <lineage>
        <taxon>Bacteria</taxon>
        <taxon>Bacillati</taxon>
        <taxon>Actinomycetota</taxon>
        <taxon>Actinomycetes</taxon>
        <taxon>Mycobacteriales</taxon>
        <taxon>Corynebacteriaceae</taxon>
        <taxon>Corynebacterium</taxon>
    </lineage>
</organism>
<evidence type="ECO:0000259" key="1">
    <source>
        <dbReference type="PROSITE" id="PS50035"/>
    </source>
</evidence>
<sequence>MAMQWAAAAELISDARRIAVVGHIRPDADAIGSVCAVVLALEQLGKHAVGLIGEPKRFSENLLTIPGAERIAQVTELPLVDAVITVDCATVDRAGACAPAIATHERVLVVDHHASNPHFGSVNLIDSAAESTTVILAEWFSYLGVEITREIAHALYAGLATDTGSFRWGRPQMHELAAELMRKGVDVRQVAIDLLDVRRVPDVILLGTVLSQLQVEPAGDFSLGVVYADYETICDYPVNSVEGIVEFVRALAGVDIGVVFKEYTPGEWAVSLRSIAVNVSDIAIGLGGGGHVLAAGYTAYGTEAEVFAQLKRYLEAL</sequence>
<feature type="domain" description="PLD phosphodiesterase" evidence="1">
    <location>
        <begin position="99"/>
        <end position="128"/>
    </location>
</feature>
<dbReference type="Proteomes" id="UP000320791">
    <property type="component" value="Unassembled WGS sequence"/>
</dbReference>
<dbReference type="PANTHER" id="PTHR47618:SF1">
    <property type="entry name" value="BIFUNCTIONAL OLIGORIBONUCLEASE AND PAP PHOSPHATASE NRNA"/>
    <property type="match status" value="1"/>
</dbReference>
<dbReference type="PROSITE" id="PS50035">
    <property type="entry name" value="PLD"/>
    <property type="match status" value="1"/>
</dbReference>
<gene>
    <name evidence="2" type="ORF">FRX94_03600</name>
</gene>
<protein>
    <submittedName>
        <fullName evidence="2">Bifunctional oligoribonuclease/PAP phosphatase NrnA</fullName>
    </submittedName>
</protein>
<dbReference type="InterPro" id="IPR003156">
    <property type="entry name" value="DHHA1_dom"/>
</dbReference>
<dbReference type="AlphaFoldDB" id="A0A5C5ULM1"/>
<reference evidence="2 3" key="1">
    <citation type="submission" date="2019-08" db="EMBL/GenBank/DDBJ databases">
        <authorList>
            <person name="Lei W."/>
        </authorList>
    </citation>
    <scope>NUCLEOTIDE SEQUENCE [LARGE SCALE GENOMIC DNA]</scope>
    <source>
        <strain evidence="2 3">CCUG 58627</strain>
    </source>
</reference>
<dbReference type="OrthoDB" id="9803668at2"/>
<evidence type="ECO:0000313" key="2">
    <source>
        <dbReference type="EMBL" id="TWT26936.1"/>
    </source>
</evidence>
<proteinExistence type="predicted"/>
<dbReference type="InterPro" id="IPR001667">
    <property type="entry name" value="DDH_dom"/>
</dbReference>
<dbReference type="EMBL" id="VOHM01000005">
    <property type="protein sequence ID" value="TWT26936.1"/>
    <property type="molecule type" value="Genomic_DNA"/>
</dbReference>
<dbReference type="GO" id="GO:0003824">
    <property type="term" value="F:catalytic activity"/>
    <property type="evidence" value="ECO:0007669"/>
    <property type="project" value="InterPro"/>
</dbReference>
<name>A0A5C5ULM1_9CORY</name>